<dbReference type="EMBL" id="CP001670">
    <property type="protein sequence ID" value="AFZ80684.1"/>
    <property type="molecule type" value="Genomic_DNA"/>
</dbReference>
<dbReference type="Proteomes" id="UP000031512">
    <property type="component" value="Chromosome 3"/>
</dbReference>
<reference evidence="2 3" key="1">
    <citation type="journal article" date="2012" name="BMC Genomics">
        <title>Comparative genomic analysis and phylogenetic position of Theileria equi.</title>
        <authorList>
            <person name="Kappmeyer L.S."/>
            <person name="Thiagarajan M."/>
            <person name="Herndon D.R."/>
            <person name="Ramsay J.D."/>
            <person name="Caler E."/>
            <person name="Djikeng A."/>
            <person name="Gillespie J.J."/>
            <person name="Lau A.O."/>
            <person name="Roalson E.H."/>
            <person name="Silva J.C."/>
            <person name="Silva M.G."/>
            <person name="Suarez C.E."/>
            <person name="Ueti M.W."/>
            <person name="Nene V.M."/>
            <person name="Mealey R.H."/>
            <person name="Knowles D.P."/>
            <person name="Brayton K.A."/>
        </authorList>
    </citation>
    <scope>NUCLEOTIDE SEQUENCE [LARGE SCALE GENOMIC DNA]</scope>
    <source>
        <strain evidence="2 3">WA</strain>
    </source>
</reference>
<dbReference type="Pfam" id="PF04385">
    <property type="entry name" value="FAINT"/>
    <property type="match status" value="1"/>
</dbReference>
<feature type="signal peptide" evidence="1">
    <location>
        <begin position="1"/>
        <end position="15"/>
    </location>
</feature>
<name>L0B0L7_THEEQ</name>
<feature type="chain" id="PRO_5013243498" evidence="1">
    <location>
        <begin position="16"/>
        <end position="263"/>
    </location>
</feature>
<dbReference type="eggNOG" id="ENOG502QWYV">
    <property type="taxonomic scope" value="Eukaryota"/>
</dbReference>
<protein>
    <submittedName>
        <fullName evidence="2">Signal peptide-containing protein</fullName>
    </submittedName>
</protein>
<keyword evidence="1" id="KW-0732">Signal</keyword>
<dbReference type="InterPro" id="IPR007480">
    <property type="entry name" value="DUF529"/>
</dbReference>
<sequence>MFFLASFIFLTLVTCGDIVVLDISSPVNPNKIVEIKYNGDGFKQSLYFPYLRVVIGSIVDGYQTIWEATKKGEICHRFKVNKQYGKYTLAYADISRNRQSRIVYYQFINGLWVIIDEQLYLRLYMKMQTERRFDISDPGRTDMCHIQDYCPFGAPSFIYTPFNKYHVKSVVDGNQVLWTSDENKCEYVVIHGDVHDPRFLHCFIKAPVTYDTLYFEKINGLWTSIPRDLFFSRLDQFDRETEALAQTQYQNGREIEHEENDIS</sequence>
<evidence type="ECO:0000256" key="1">
    <source>
        <dbReference type="SAM" id="SignalP"/>
    </source>
</evidence>
<keyword evidence="3" id="KW-1185">Reference proteome</keyword>
<evidence type="ECO:0000313" key="2">
    <source>
        <dbReference type="EMBL" id="AFZ80684.1"/>
    </source>
</evidence>
<accession>L0B0L7</accession>
<evidence type="ECO:0000313" key="3">
    <source>
        <dbReference type="Proteomes" id="UP000031512"/>
    </source>
</evidence>
<organism evidence="2 3">
    <name type="scientific">Theileria equi strain WA</name>
    <dbReference type="NCBI Taxonomy" id="1537102"/>
    <lineage>
        <taxon>Eukaryota</taxon>
        <taxon>Sar</taxon>
        <taxon>Alveolata</taxon>
        <taxon>Apicomplexa</taxon>
        <taxon>Aconoidasida</taxon>
        <taxon>Piroplasmida</taxon>
        <taxon>Theileriidae</taxon>
        <taxon>Theileria</taxon>
    </lineage>
</organism>
<dbReference type="GeneID" id="15805758"/>
<dbReference type="KEGG" id="beq:BEWA_000890"/>
<gene>
    <name evidence="2" type="ORF">BEWA_000890</name>
</gene>
<dbReference type="AlphaFoldDB" id="L0B0L7"/>
<proteinExistence type="predicted"/>
<dbReference type="RefSeq" id="XP_004830350.1">
    <property type="nucleotide sequence ID" value="XM_004830293.1"/>
</dbReference>
<dbReference type="VEuPathDB" id="PiroplasmaDB:BEWA_000890"/>